<proteinExistence type="predicted"/>
<dbReference type="InterPro" id="IPR001841">
    <property type="entry name" value="Znf_RING"/>
</dbReference>
<dbReference type="InterPro" id="IPR013083">
    <property type="entry name" value="Znf_RING/FYVE/PHD"/>
</dbReference>
<evidence type="ECO:0000256" key="4">
    <source>
        <dbReference type="SAM" id="MobiDB-lite"/>
    </source>
</evidence>
<evidence type="ECO:0000259" key="6">
    <source>
        <dbReference type="PROSITE" id="PS50089"/>
    </source>
</evidence>
<evidence type="ECO:0000256" key="5">
    <source>
        <dbReference type="SAM" id="Phobius"/>
    </source>
</evidence>
<evidence type="ECO:0000256" key="3">
    <source>
        <dbReference type="PROSITE-ProRule" id="PRU00175"/>
    </source>
</evidence>
<organism evidence="7">
    <name type="scientific">Culicoides sonorensis</name>
    <name type="common">Biting midge</name>
    <dbReference type="NCBI Taxonomy" id="179676"/>
    <lineage>
        <taxon>Eukaryota</taxon>
        <taxon>Metazoa</taxon>
        <taxon>Ecdysozoa</taxon>
        <taxon>Arthropoda</taxon>
        <taxon>Hexapoda</taxon>
        <taxon>Insecta</taxon>
        <taxon>Pterygota</taxon>
        <taxon>Neoptera</taxon>
        <taxon>Endopterygota</taxon>
        <taxon>Diptera</taxon>
        <taxon>Nematocera</taxon>
        <taxon>Chironomoidea</taxon>
        <taxon>Ceratopogonidae</taxon>
        <taxon>Ceratopogoninae</taxon>
        <taxon>Culicoides</taxon>
        <taxon>Monoculicoides</taxon>
    </lineage>
</organism>
<dbReference type="SMART" id="SM00184">
    <property type="entry name" value="RING"/>
    <property type="match status" value="1"/>
</dbReference>
<protein>
    <submittedName>
        <fullName evidence="7">CSON006620 protein</fullName>
    </submittedName>
</protein>
<dbReference type="GO" id="GO:0008270">
    <property type="term" value="F:zinc ion binding"/>
    <property type="evidence" value="ECO:0007669"/>
    <property type="project" value="UniProtKB-KW"/>
</dbReference>
<evidence type="ECO:0000256" key="2">
    <source>
        <dbReference type="ARBA" id="ARBA00022833"/>
    </source>
</evidence>
<dbReference type="VEuPathDB" id="VectorBase:CSON006620"/>
<keyword evidence="1 3" id="KW-0863">Zinc-finger</keyword>
<feature type="transmembrane region" description="Helical" evidence="5">
    <location>
        <begin position="25"/>
        <end position="43"/>
    </location>
</feature>
<feature type="compositionally biased region" description="Polar residues" evidence="4">
    <location>
        <begin position="1"/>
        <end position="19"/>
    </location>
</feature>
<gene>
    <name evidence="7" type="primary">CSON006620</name>
</gene>
<dbReference type="Pfam" id="PF13639">
    <property type="entry name" value="zf-RING_2"/>
    <property type="match status" value="1"/>
</dbReference>
<evidence type="ECO:0000313" key="7">
    <source>
        <dbReference type="EMBL" id="SSX33564.1"/>
    </source>
</evidence>
<reference evidence="7" key="1">
    <citation type="submission" date="2018-07" db="EMBL/GenBank/DDBJ databases">
        <authorList>
            <person name="Quirk P.G."/>
            <person name="Krulwich T.A."/>
        </authorList>
    </citation>
    <scope>NUCLEOTIDE SEQUENCE</scope>
</reference>
<feature type="domain" description="RING-type" evidence="6">
    <location>
        <begin position="75"/>
        <end position="116"/>
    </location>
</feature>
<dbReference type="PROSITE" id="PS50089">
    <property type="entry name" value="ZF_RING_2"/>
    <property type="match status" value="1"/>
</dbReference>
<dbReference type="SUPFAM" id="SSF57850">
    <property type="entry name" value="RING/U-box"/>
    <property type="match status" value="1"/>
</dbReference>
<sequence length="120" mass="13039">MASHNRTGSNQNQQNNDEGQSGGGWLVPAVLGAAIGAGLTYFLNKSQSQNCHEQSQSNSSTCGSSNYEAAPRGCCSICRDDYEATITLRCGHILHRDCYEELKRNSRGAILCPLCRKRAE</sequence>
<dbReference type="Gene3D" id="3.30.40.10">
    <property type="entry name" value="Zinc/RING finger domain, C3HC4 (zinc finger)"/>
    <property type="match status" value="1"/>
</dbReference>
<name>A0A336MSP5_CULSO</name>
<accession>A0A336MSP5</accession>
<evidence type="ECO:0000256" key="1">
    <source>
        <dbReference type="ARBA" id="ARBA00022771"/>
    </source>
</evidence>
<feature type="region of interest" description="Disordered" evidence="4">
    <location>
        <begin position="1"/>
        <end position="23"/>
    </location>
</feature>
<keyword evidence="5" id="KW-1133">Transmembrane helix</keyword>
<keyword evidence="5" id="KW-0472">Membrane</keyword>
<keyword evidence="5" id="KW-0812">Transmembrane</keyword>
<keyword evidence="2" id="KW-0862">Zinc</keyword>
<dbReference type="EMBL" id="UFQT01002486">
    <property type="protein sequence ID" value="SSX33564.1"/>
    <property type="molecule type" value="Genomic_DNA"/>
</dbReference>
<dbReference type="AlphaFoldDB" id="A0A336MSP5"/>
<keyword evidence="1 3" id="KW-0479">Metal-binding</keyword>